<name>A0ABT9NWR9_9ACTN</name>
<keyword evidence="3" id="KW-1185">Reference proteome</keyword>
<protein>
    <submittedName>
        <fullName evidence="2">Uncharacterized protein</fullName>
    </submittedName>
</protein>
<keyword evidence="1" id="KW-0812">Transmembrane</keyword>
<accession>A0ABT9NWR9</accession>
<gene>
    <name evidence="2" type="ORF">J2S57_000618</name>
</gene>
<reference evidence="2 3" key="1">
    <citation type="submission" date="2023-07" db="EMBL/GenBank/DDBJ databases">
        <title>Sequencing the genomes of 1000 actinobacteria strains.</title>
        <authorList>
            <person name="Klenk H.-P."/>
        </authorList>
    </citation>
    <scope>NUCLEOTIDE SEQUENCE [LARGE SCALE GENOMIC DNA]</scope>
    <source>
        <strain evidence="2 3">DSM 44388</strain>
    </source>
</reference>
<evidence type="ECO:0000313" key="3">
    <source>
        <dbReference type="Proteomes" id="UP001235712"/>
    </source>
</evidence>
<sequence>METIVVGYLAALAAGRARALPDLKLTQLLTQLYDSLVQRAPALRRLPGGGPQSVADAEHEVALALLDTRLKQSVQRALDDIEGHGGAVLLQPGLDIGSVRADRHGVAVGGRLQYIPGPADGSTVLTALRETKGLLRVAIMTGVLLTLGGLVSFALHVTLRPGGDPGIGLWLSWASFFLGLVLTGGGTLAHTSRSR</sequence>
<feature type="transmembrane region" description="Helical" evidence="1">
    <location>
        <begin position="134"/>
        <end position="155"/>
    </location>
</feature>
<evidence type="ECO:0000313" key="2">
    <source>
        <dbReference type="EMBL" id="MDP9824869.1"/>
    </source>
</evidence>
<keyword evidence="1" id="KW-0472">Membrane</keyword>
<dbReference type="Proteomes" id="UP001235712">
    <property type="component" value="Unassembled WGS sequence"/>
</dbReference>
<feature type="transmembrane region" description="Helical" evidence="1">
    <location>
        <begin position="167"/>
        <end position="189"/>
    </location>
</feature>
<comment type="caution">
    <text evidence="2">The sequence shown here is derived from an EMBL/GenBank/DDBJ whole genome shotgun (WGS) entry which is preliminary data.</text>
</comment>
<dbReference type="RefSeq" id="WP_307238063.1">
    <property type="nucleotide sequence ID" value="NZ_JAUSQZ010000001.1"/>
</dbReference>
<organism evidence="2 3">
    <name type="scientific">Kineosporia succinea</name>
    <dbReference type="NCBI Taxonomy" id="84632"/>
    <lineage>
        <taxon>Bacteria</taxon>
        <taxon>Bacillati</taxon>
        <taxon>Actinomycetota</taxon>
        <taxon>Actinomycetes</taxon>
        <taxon>Kineosporiales</taxon>
        <taxon>Kineosporiaceae</taxon>
        <taxon>Kineosporia</taxon>
    </lineage>
</organism>
<proteinExistence type="predicted"/>
<dbReference type="EMBL" id="JAUSQZ010000001">
    <property type="protein sequence ID" value="MDP9824869.1"/>
    <property type="molecule type" value="Genomic_DNA"/>
</dbReference>
<keyword evidence="1" id="KW-1133">Transmembrane helix</keyword>
<evidence type="ECO:0000256" key="1">
    <source>
        <dbReference type="SAM" id="Phobius"/>
    </source>
</evidence>